<dbReference type="GO" id="GO:0099509">
    <property type="term" value="P:regulation of presynaptic cytosolic calcium ion concentration"/>
    <property type="evidence" value="ECO:0007669"/>
    <property type="project" value="TreeGrafter"/>
</dbReference>
<dbReference type="InterPro" id="IPR018247">
    <property type="entry name" value="EF_Hand_1_Ca_BS"/>
</dbReference>
<dbReference type="KEGG" id="lak:106168081"/>
<evidence type="ECO:0000256" key="3">
    <source>
        <dbReference type="ARBA" id="ARBA00022737"/>
    </source>
</evidence>
<dbReference type="GO" id="GO:0043195">
    <property type="term" value="C:terminal bouton"/>
    <property type="evidence" value="ECO:0007669"/>
    <property type="project" value="TreeGrafter"/>
</dbReference>
<dbReference type="Pfam" id="PF13202">
    <property type="entry name" value="EF-hand_5"/>
    <property type="match status" value="3"/>
</dbReference>
<keyword evidence="3" id="KW-0677">Repeat</keyword>
<evidence type="ECO:0000313" key="7">
    <source>
        <dbReference type="RefSeq" id="XP_013402469.1"/>
    </source>
</evidence>
<feature type="domain" description="EF-hand" evidence="5">
    <location>
        <begin position="169"/>
        <end position="204"/>
    </location>
</feature>
<dbReference type="PROSITE" id="PS00018">
    <property type="entry name" value="EF_HAND_1"/>
    <property type="match status" value="6"/>
</dbReference>
<evidence type="ECO:0000256" key="1">
    <source>
        <dbReference type="ARBA" id="ARBA00007217"/>
    </source>
</evidence>
<dbReference type="AlphaFoldDB" id="A0A1S3IY45"/>
<dbReference type="GO" id="GO:0005634">
    <property type="term" value="C:nucleus"/>
    <property type="evidence" value="ECO:0007669"/>
    <property type="project" value="TreeGrafter"/>
</dbReference>
<keyword evidence="4" id="KW-0106">Calcium</keyword>
<dbReference type="PANTHER" id="PTHR19972:SF10">
    <property type="entry name" value="CALBINDIN-32"/>
    <property type="match status" value="1"/>
</dbReference>
<comment type="similarity">
    <text evidence="1">Belongs to the calbindin family.</text>
</comment>
<dbReference type="InterPro" id="IPR002048">
    <property type="entry name" value="EF_hand_dom"/>
</dbReference>
<feature type="domain" description="EF-hand" evidence="5">
    <location>
        <begin position="216"/>
        <end position="251"/>
    </location>
</feature>
<reference evidence="7" key="1">
    <citation type="submission" date="2025-08" db="UniProtKB">
        <authorList>
            <consortium name="RefSeq"/>
        </authorList>
    </citation>
    <scope>IDENTIFICATION</scope>
    <source>
        <tissue evidence="7">Gonads</tissue>
    </source>
</reference>
<dbReference type="SMART" id="SM00054">
    <property type="entry name" value="EFh"/>
    <property type="match status" value="6"/>
</dbReference>
<dbReference type="GO" id="GO:0005509">
    <property type="term" value="F:calcium ion binding"/>
    <property type="evidence" value="ECO:0007669"/>
    <property type="project" value="InterPro"/>
</dbReference>
<dbReference type="Proteomes" id="UP000085678">
    <property type="component" value="Unplaced"/>
</dbReference>
<feature type="domain" description="EF-hand" evidence="5">
    <location>
        <begin position="29"/>
        <end position="64"/>
    </location>
</feature>
<dbReference type="GeneID" id="106168081"/>
<dbReference type="SUPFAM" id="SSF47473">
    <property type="entry name" value="EF-hand"/>
    <property type="match status" value="2"/>
</dbReference>
<dbReference type="PROSITE" id="PS50222">
    <property type="entry name" value="EF_HAND_2"/>
    <property type="match status" value="6"/>
</dbReference>
<feature type="domain" description="EF-hand" evidence="5">
    <location>
        <begin position="125"/>
        <end position="160"/>
    </location>
</feature>
<dbReference type="InParanoid" id="A0A1S3IY45"/>
<dbReference type="GO" id="GO:0005829">
    <property type="term" value="C:cytosol"/>
    <property type="evidence" value="ECO:0007669"/>
    <property type="project" value="TreeGrafter"/>
</dbReference>
<dbReference type="STRING" id="7574.A0A1S3IY45"/>
<dbReference type="GO" id="GO:1900271">
    <property type="term" value="P:regulation of long-term synaptic potentiation"/>
    <property type="evidence" value="ECO:0007669"/>
    <property type="project" value="TreeGrafter"/>
</dbReference>
<dbReference type="FunCoup" id="A0A1S3IY45">
    <property type="interactions" value="56"/>
</dbReference>
<evidence type="ECO:0000313" key="6">
    <source>
        <dbReference type="Proteomes" id="UP000085678"/>
    </source>
</evidence>
<proteinExistence type="inferred from homology"/>
<evidence type="ECO:0000256" key="4">
    <source>
        <dbReference type="ARBA" id="ARBA00022837"/>
    </source>
</evidence>
<evidence type="ECO:0000256" key="2">
    <source>
        <dbReference type="ARBA" id="ARBA00022723"/>
    </source>
</evidence>
<dbReference type="InterPro" id="IPR051001">
    <property type="entry name" value="Calbindin_Ca-bind"/>
</dbReference>
<dbReference type="OrthoDB" id="428774at2759"/>
<dbReference type="FunFam" id="1.10.238.10:FF:000054">
    <property type="entry name" value="Calbindin 2"/>
    <property type="match status" value="1"/>
</dbReference>
<name>A0A1S3IY45_LINAN</name>
<accession>A0A1S3IY45</accession>
<dbReference type="Gene3D" id="1.10.238.10">
    <property type="entry name" value="EF-hand"/>
    <property type="match status" value="3"/>
</dbReference>
<dbReference type="Pfam" id="PF13499">
    <property type="entry name" value="EF-hand_7"/>
    <property type="match status" value="1"/>
</dbReference>
<protein>
    <submittedName>
        <fullName evidence="7">Calbindin-32 isoform X1</fullName>
    </submittedName>
</protein>
<keyword evidence="6" id="KW-1185">Reference proteome</keyword>
<feature type="domain" description="EF-hand" evidence="5">
    <location>
        <begin position="78"/>
        <end position="114"/>
    </location>
</feature>
<organism evidence="6 7">
    <name type="scientific">Lingula anatina</name>
    <name type="common">Brachiopod</name>
    <name type="synonym">Lingula unguis</name>
    <dbReference type="NCBI Taxonomy" id="7574"/>
    <lineage>
        <taxon>Eukaryota</taxon>
        <taxon>Metazoa</taxon>
        <taxon>Spiralia</taxon>
        <taxon>Lophotrochozoa</taxon>
        <taxon>Brachiopoda</taxon>
        <taxon>Linguliformea</taxon>
        <taxon>Lingulata</taxon>
        <taxon>Lingulida</taxon>
        <taxon>Linguloidea</taxon>
        <taxon>Lingulidae</taxon>
        <taxon>Lingula</taxon>
    </lineage>
</organism>
<dbReference type="GO" id="GO:0030425">
    <property type="term" value="C:dendrite"/>
    <property type="evidence" value="ECO:0007669"/>
    <property type="project" value="TreeGrafter"/>
</dbReference>
<evidence type="ECO:0000259" key="5">
    <source>
        <dbReference type="PROSITE" id="PS50222"/>
    </source>
</evidence>
<dbReference type="RefSeq" id="XP_013402469.1">
    <property type="nucleotide sequence ID" value="XM_013547015.1"/>
</dbReference>
<dbReference type="PANTHER" id="PTHR19972">
    <property type="entry name" value="CALBINDIN"/>
    <property type="match status" value="1"/>
</dbReference>
<dbReference type="InterPro" id="IPR011992">
    <property type="entry name" value="EF-hand-dom_pair"/>
</dbReference>
<keyword evidence="2" id="KW-0479">Metal-binding</keyword>
<gene>
    <name evidence="7" type="primary">LOC106168081</name>
</gene>
<sequence>MAAKGAKKDKYDNFMRQFRDQSTKGWKPFTAGQFMDVWRHYDADGNGFIEGKELDGFLREFVSSVVSTDAGPQVVSDASLKNMKELFLDAYDENRDNKIEMSELAQILPMEESFLLLFRKDNPLESSAEFMKIWREFDKDASGYIEADELKNFLKHLLKEEHRTVSEEQLIEYTDTMLQLFDSNKDGKLQFSEMAKLLPVKENFLCRPIFKQNAKITMRDVDRVFQLYDRDGNGCIENDELSGFLKDLIELVNEDYDANDLKEFKEAILKFCDTNSDGKLDQQELTLFIMRYAHASGTEIDLDSK</sequence>
<dbReference type="OMA" id="IVLCNEP"/>
<feature type="domain" description="EF-hand" evidence="5">
    <location>
        <begin position="260"/>
        <end position="295"/>
    </location>
</feature>